<proteinExistence type="predicted"/>
<keyword evidence="2" id="KW-1185">Reference proteome</keyword>
<dbReference type="Proteomes" id="UP000472240">
    <property type="component" value="Chromosome 4"/>
</dbReference>
<reference evidence="1 2" key="2">
    <citation type="journal article" date="2018" name="Annu Rev Anim Biosci">
        <title>Bat Biology, Genomes, and the Bat1K Project: To Generate Chromosome-Level Genomes for All Living Bat Species.</title>
        <authorList>
            <person name="Teeling E.C."/>
            <person name="Vernes S.C."/>
            <person name="Davalos L.M."/>
            <person name="Ray D.A."/>
            <person name="Gilbert M.T.P."/>
            <person name="Myers E."/>
        </authorList>
    </citation>
    <scope>NUCLEOTIDE SEQUENCE</scope>
</reference>
<sequence length="56" mass="6533">MKFPGPLENQRLYFLLEKAISREAQMWKVNVLKMPTNWNNSSTEGAGKRQILRVVI</sequence>
<name>A0A671DMQ5_RHIFE</name>
<organism evidence="1 2">
    <name type="scientific">Rhinolophus ferrumequinum</name>
    <name type="common">Greater horseshoe bat</name>
    <dbReference type="NCBI Taxonomy" id="59479"/>
    <lineage>
        <taxon>Eukaryota</taxon>
        <taxon>Metazoa</taxon>
        <taxon>Chordata</taxon>
        <taxon>Craniata</taxon>
        <taxon>Vertebrata</taxon>
        <taxon>Euteleostomi</taxon>
        <taxon>Mammalia</taxon>
        <taxon>Eutheria</taxon>
        <taxon>Laurasiatheria</taxon>
        <taxon>Chiroptera</taxon>
        <taxon>Yinpterochiroptera</taxon>
        <taxon>Rhinolophoidea</taxon>
        <taxon>Rhinolophidae</taxon>
        <taxon>Rhinolophinae</taxon>
        <taxon>Rhinolophus</taxon>
    </lineage>
</organism>
<dbReference type="GeneTree" id="ENSGT00980000202480"/>
<reference evidence="1" key="5">
    <citation type="submission" date="2025-09" db="UniProtKB">
        <authorList>
            <consortium name="Ensembl"/>
        </authorList>
    </citation>
    <scope>IDENTIFICATION</scope>
</reference>
<dbReference type="AlphaFoldDB" id="A0A671DMQ5"/>
<evidence type="ECO:0000313" key="1">
    <source>
        <dbReference type="Ensembl" id="ENSRFEP00010002098.1"/>
    </source>
</evidence>
<evidence type="ECO:0000313" key="2">
    <source>
        <dbReference type="Proteomes" id="UP000472240"/>
    </source>
</evidence>
<dbReference type="Ensembl" id="ENSRFET00010002322.1">
    <property type="protein sequence ID" value="ENSRFEP00010002098.1"/>
    <property type="gene ID" value="ENSRFEG00010001533.1"/>
</dbReference>
<dbReference type="InParanoid" id="A0A671DMQ5"/>
<dbReference type="OMA" id="MPTNWNN"/>
<reference evidence="1" key="4">
    <citation type="submission" date="2025-08" db="UniProtKB">
        <authorList>
            <consortium name="Ensembl"/>
        </authorList>
    </citation>
    <scope>IDENTIFICATION</scope>
</reference>
<protein>
    <submittedName>
        <fullName evidence="1">Uncharacterized protein</fullName>
    </submittedName>
</protein>
<accession>A0A671DMQ5</accession>
<reference evidence="1 2" key="1">
    <citation type="journal article" date="2015" name="Annu Rev Anim Biosci">
        <title>The Genome 10K Project: a way forward.</title>
        <authorList>
            <person name="Koepfli K.P."/>
            <person name="Paten B."/>
            <person name="O'Brien S.J."/>
            <person name="Koepfli K.P."/>
            <person name="Paten B."/>
            <person name="Antunes A."/>
            <person name="Belov K."/>
            <person name="Bustamante C."/>
            <person name="Castoe T.A."/>
            <person name="Clawson H."/>
            <person name="Crawford A.J."/>
            <person name="Diekhans M."/>
            <person name="Distel D."/>
            <person name="Durbin R."/>
            <person name="Earl D."/>
            <person name="Fujita M.K."/>
            <person name="Gamble T."/>
            <person name="Georges A."/>
            <person name="Gemmell N."/>
            <person name="Gilbert M.T."/>
            <person name="Graves J.M."/>
            <person name="Green R.E."/>
            <person name="Hickey G."/>
            <person name="Jarvis E.D."/>
            <person name="Johnson W."/>
            <person name="Komissarov A."/>
            <person name="Korf I."/>
            <person name="Kuhn R."/>
            <person name="Larkin D.M."/>
            <person name="Lewin H."/>
            <person name="Lopez J.V."/>
            <person name="Ma J."/>
            <person name="Marques-Bonet T."/>
            <person name="Miller W."/>
            <person name="Murphy R."/>
            <person name="Pevzner P."/>
            <person name="Shapiro B."/>
            <person name="Steiner C."/>
            <person name="Tamazian G."/>
            <person name="Venkatesh B."/>
            <person name="Wang J."/>
            <person name="Wayne R."/>
            <person name="Wiley E."/>
            <person name="Yang H."/>
            <person name="Zhang G."/>
            <person name="Haussler D."/>
            <person name="Ryder O."/>
            <person name="O'Brien S.J."/>
        </authorList>
    </citation>
    <scope>NUCLEOTIDE SEQUENCE</scope>
</reference>
<reference evidence="2" key="3">
    <citation type="submission" date="2018-12" db="EMBL/GenBank/DDBJ databases">
        <title>G10K-VGP greater horseshoe bat female genome, primary haplotype.</title>
        <authorList>
            <person name="Teeling E."/>
            <person name="Myers G."/>
            <person name="Vernes S."/>
            <person name="Pippel M."/>
            <person name="Winkler S."/>
            <person name="Fedrigo O."/>
            <person name="Rhie A."/>
            <person name="Koren S."/>
            <person name="Phillippy A."/>
            <person name="Lewin H."/>
            <person name="Damas J."/>
            <person name="Howe K."/>
            <person name="Mountcastle J."/>
            <person name="Jarvis E.D."/>
        </authorList>
    </citation>
    <scope>NUCLEOTIDE SEQUENCE [LARGE SCALE GENOMIC DNA]</scope>
</reference>